<evidence type="ECO:0000256" key="2">
    <source>
        <dbReference type="ARBA" id="ARBA00023604"/>
    </source>
</evidence>
<dbReference type="PANTHER" id="PTHR34598">
    <property type="entry name" value="BLL6449 PROTEIN"/>
    <property type="match status" value="1"/>
</dbReference>
<reference evidence="6 7" key="1">
    <citation type="submission" date="2018-10" db="EMBL/GenBank/DDBJ databases">
        <title>Fifty Aureobasidium pullulans genomes reveal a recombining polyextremotolerant generalist.</title>
        <authorList>
            <person name="Gostincar C."/>
            <person name="Turk M."/>
            <person name="Zajc J."/>
            <person name="Gunde-Cimerman N."/>
        </authorList>
    </citation>
    <scope>NUCLEOTIDE SEQUENCE [LARGE SCALE GENOMIC DNA]</scope>
    <source>
        <strain evidence="4 6">EXF-10796</strain>
        <strain evidence="5 7">EXF-3844</strain>
    </source>
</reference>
<gene>
    <name evidence="5" type="ORF">D6C90_09929</name>
    <name evidence="4" type="ORF">D6D21_01588</name>
</gene>
<dbReference type="EMBL" id="QZAM01000016">
    <property type="protein sequence ID" value="THW51203.1"/>
    <property type="molecule type" value="Genomic_DNA"/>
</dbReference>
<dbReference type="Proteomes" id="UP000309076">
    <property type="component" value="Unassembled WGS sequence"/>
</dbReference>
<dbReference type="InterPro" id="IPR044053">
    <property type="entry name" value="AsaB-like"/>
</dbReference>
<organism evidence="5 7">
    <name type="scientific">Aureobasidium pullulans</name>
    <name type="common">Black yeast</name>
    <name type="synonym">Pullularia pullulans</name>
    <dbReference type="NCBI Taxonomy" id="5580"/>
    <lineage>
        <taxon>Eukaryota</taxon>
        <taxon>Fungi</taxon>
        <taxon>Dikarya</taxon>
        <taxon>Ascomycota</taxon>
        <taxon>Pezizomycotina</taxon>
        <taxon>Dothideomycetes</taxon>
        <taxon>Dothideomycetidae</taxon>
        <taxon>Dothideales</taxon>
        <taxon>Saccotheciaceae</taxon>
        <taxon>Aureobasidium</taxon>
    </lineage>
</organism>
<evidence type="ECO:0000313" key="4">
    <source>
        <dbReference type="EMBL" id="THW51203.1"/>
    </source>
</evidence>
<dbReference type="NCBIfam" id="NF041278">
    <property type="entry name" value="CmcJ_NvfI_EfuI"/>
    <property type="match status" value="1"/>
</dbReference>
<evidence type="ECO:0008006" key="8">
    <source>
        <dbReference type="Google" id="ProtNLM"/>
    </source>
</evidence>
<dbReference type="AlphaFoldDB" id="A0A4S9SYH0"/>
<protein>
    <recommendedName>
        <fullName evidence="8">CmcJ-like methyltransferase</fullName>
    </recommendedName>
</protein>
<sequence>MRMKGKLKTKVLSFLLGPLTWVDSFDTDGKKTFTDYEAAGEDWRANDTVSTILRHIAHSERWEKEKPFCLNLPLPEGQPKTNFIGSNHTDIPICNVRGREGDFKLDIHGFAFTKLPVFQASFEDTDEIETTYLAGMEDFLKRELQADEVFIFDYTTAWYGGSRGPNPRGCFEANAAPFWRGGRRPDQGPDAAHKVGHTPCRNKSWLCHVLTLSSVWRPTFGPLEDCPIAVCDSRTLEESELVASDLVYPHYVGEKYDVKYSSQHNWYYLRGMMNDECLLIKNFDTAVDGRARFCAHCAFVDPTTPVGARARESIEVRAMVFHHGPQNLQSISGD</sequence>
<dbReference type="GO" id="GO:0016491">
    <property type="term" value="F:oxidoreductase activity"/>
    <property type="evidence" value="ECO:0007669"/>
    <property type="project" value="UniProtKB-KW"/>
</dbReference>
<dbReference type="Proteomes" id="UP000310121">
    <property type="component" value="Unassembled WGS sequence"/>
</dbReference>
<dbReference type="EMBL" id="QZBN01001795">
    <property type="protein sequence ID" value="THZ17034.1"/>
    <property type="molecule type" value="Genomic_DNA"/>
</dbReference>
<name>A0A4S9SYH0_AURPU</name>
<proteinExistence type="inferred from homology"/>
<keyword evidence="3" id="KW-0732">Signal</keyword>
<accession>A0A4S9SYH0</accession>
<comment type="caution">
    <text evidence="5">The sequence shown here is derived from an EMBL/GenBank/DDBJ whole genome shotgun (WGS) entry which is preliminary data.</text>
</comment>
<feature type="chain" id="PRO_5043197675" description="CmcJ-like methyltransferase" evidence="3">
    <location>
        <begin position="25"/>
        <end position="334"/>
    </location>
</feature>
<feature type="signal peptide" evidence="3">
    <location>
        <begin position="1"/>
        <end position="24"/>
    </location>
</feature>
<comment type="similarity">
    <text evidence="2">Belongs to the asaB hydroxylase/desaturase family.</text>
</comment>
<dbReference type="PANTHER" id="PTHR34598:SF3">
    <property type="entry name" value="OXIDOREDUCTASE AN1597"/>
    <property type="match status" value="1"/>
</dbReference>
<evidence type="ECO:0000313" key="6">
    <source>
        <dbReference type="Proteomes" id="UP000309076"/>
    </source>
</evidence>
<evidence type="ECO:0000256" key="3">
    <source>
        <dbReference type="SAM" id="SignalP"/>
    </source>
</evidence>
<keyword evidence="1" id="KW-0560">Oxidoreductase</keyword>
<evidence type="ECO:0000313" key="5">
    <source>
        <dbReference type="EMBL" id="THZ17034.1"/>
    </source>
</evidence>
<evidence type="ECO:0000313" key="7">
    <source>
        <dbReference type="Proteomes" id="UP000310121"/>
    </source>
</evidence>
<evidence type="ECO:0000256" key="1">
    <source>
        <dbReference type="ARBA" id="ARBA00023002"/>
    </source>
</evidence>